<dbReference type="PATRIC" id="fig|679936.5.peg.598"/>
<name>G8TZC7_SULAD</name>
<dbReference type="STRING" id="679936.Sulac_0562"/>
<evidence type="ECO:0000313" key="2">
    <source>
        <dbReference type="Proteomes" id="UP000005439"/>
    </source>
</evidence>
<dbReference type="EMBL" id="CP003179">
    <property type="protein sequence ID" value="AEW04096.1"/>
    <property type="molecule type" value="Genomic_DNA"/>
</dbReference>
<keyword evidence="2" id="KW-1185">Reference proteome</keyword>
<sequence length="116" mass="12563">MGAGPVAMAHEGPARARYRELRERLAPKAALIALACKLLRIAWACVHHQTPYDARRAFARSLTAAVASGAAISRDVWDEGEAVLHAGMCGLFRREPHETLHIKSLLPSSVHGMTVS</sequence>
<dbReference type="Proteomes" id="UP000005439">
    <property type="component" value="Chromosome"/>
</dbReference>
<reference evidence="1 2" key="2">
    <citation type="journal article" date="2012" name="Stand. Genomic Sci.">
        <title>Complete genome sequence of the moderately thermophilic mineral-sulfide-oxidizing firmicute Sulfobacillus acidophilus type strain (NAL(T)).</title>
        <authorList>
            <person name="Anderson I."/>
            <person name="Chertkov O."/>
            <person name="Chen A."/>
            <person name="Saunders E."/>
            <person name="Lapidus A."/>
            <person name="Nolan M."/>
            <person name="Lucas S."/>
            <person name="Hammon N."/>
            <person name="Deshpande S."/>
            <person name="Cheng J.F."/>
            <person name="Han C."/>
            <person name="Tapia R."/>
            <person name="Goodwin L.A."/>
            <person name="Pitluck S."/>
            <person name="Liolios K."/>
            <person name="Pagani I."/>
            <person name="Ivanova N."/>
            <person name="Mikhailova N."/>
            <person name="Pati A."/>
            <person name="Palaniappan K."/>
            <person name="Land M."/>
            <person name="Pan C."/>
            <person name="Rohde M."/>
            <person name="Pukall R."/>
            <person name="Goker M."/>
            <person name="Detter J.C."/>
            <person name="Woyke T."/>
            <person name="Bristow J."/>
            <person name="Eisen J.A."/>
            <person name="Markowitz V."/>
            <person name="Hugenholtz P."/>
            <person name="Kyrpides N.C."/>
            <person name="Klenk H.P."/>
            <person name="Mavromatis K."/>
        </authorList>
    </citation>
    <scope>NUCLEOTIDE SEQUENCE [LARGE SCALE GENOMIC DNA]</scope>
    <source>
        <strain evidence="2">ATCC 700253 / DSM 10332 / NAL</strain>
    </source>
</reference>
<accession>G8TZC7</accession>
<gene>
    <name evidence="1" type="ordered locus">Sulac_0562</name>
</gene>
<dbReference type="KEGG" id="sap:Sulac_0562"/>
<dbReference type="AlphaFoldDB" id="G8TZC7"/>
<protein>
    <submittedName>
        <fullName evidence="1">Uncharacterized protein</fullName>
    </submittedName>
</protein>
<organism evidence="1 2">
    <name type="scientific">Sulfobacillus acidophilus (strain ATCC 700253 / DSM 10332 / NAL)</name>
    <dbReference type="NCBI Taxonomy" id="679936"/>
    <lineage>
        <taxon>Bacteria</taxon>
        <taxon>Bacillati</taxon>
        <taxon>Bacillota</taxon>
        <taxon>Clostridia</taxon>
        <taxon>Eubacteriales</taxon>
        <taxon>Clostridiales Family XVII. Incertae Sedis</taxon>
        <taxon>Sulfobacillus</taxon>
    </lineage>
</organism>
<proteinExistence type="predicted"/>
<reference evidence="2" key="1">
    <citation type="submission" date="2011-12" db="EMBL/GenBank/DDBJ databases">
        <title>The complete genome of chromosome of Sulfobacillus acidophilus DSM 10332.</title>
        <authorList>
            <person name="Lucas S."/>
            <person name="Han J."/>
            <person name="Lapidus A."/>
            <person name="Bruce D."/>
            <person name="Goodwin L."/>
            <person name="Pitluck S."/>
            <person name="Peters L."/>
            <person name="Kyrpides N."/>
            <person name="Mavromatis K."/>
            <person name="Ivanova N."/>
            <person name="Mikhailova N."/>
            <person name="Chertkov O."/>
            <person name="Saunders E."/>
            <person name="Detter J.C."/>
            <person name="Tapia R."/>
            <person name="Han C."/>
            <person name="Land M."/>
            <person name="Hauser L."/>
            <person name="Markowitz V."/>
            <person name="Cheng J.-F."/>
            <person name="Hugenholtz P."/>
            <person name="Woyke T."/>
            <person name="Wu D."/>
            <person name="Pukall R."/>
            <person name="Gehrich-Schroeter G."/>
            <person name="Schneider S."/>
            <person name="Klenk H.-P."/>
            <person name="Eisen J.A."/>
        </authorList>
    </citation>
    <scope>NUCLEOTIDE SEQUENCE [LARGE SCALE GENOMIC DNA]</scope>
    <source>
        <strain evidence="2">ATCC 700253 / DSM 10332 / NAL</strain>
    </source>
</reference>
<dbReference type="HOGENOM" id="CLU_2157081_0_0_9"/>
<evidence type="ECO:0000313" key="1">
    <source>
        <dbReference type="EMBL" id="AEW04096.1"/>
    </source>
</evidence>